<sequence>MKRLRGAFGWDVGEIKSRLASLPVDLPKMVSLEDSQKLHAGLTEDGARCEIMKIVIEPADPPERLDAPWAISAESPSKLEGAIHQFMPGEKQGAE</sequence>
<dbReference type="Proteomes" id="UP001499959">
    <property type="component" value="Unassembled WGS sequence"/>
</dbReference>
<dbReference type="EMBL" id="BAABJE010000017">
    <property type="protein sequence ID" value="GAA4802589.1"/>
    <property type="molecule type" value="Genomic_DNA"/>
</dbReference>
<reference evidence="2" key="1">
    <citation type="journal article" date="2019" name="Int. J. Syst. Evol. Microbiol.">
        <title>The Global Catalogue of Microorganisms (GCM) 10K type strain sequencing project: providing services to taxonomists for standard genome sequencing and annotation.</title>
        <authorList>
            <consortium name="The Broad Institute Genomics Platform"/>
            <consortium name="The Broad Institute Genome Sequencing Center for Infectious Disease"/>
            <person name="Wu L."/>
            <person name="Ma J."/>
        </authorList>
    </citation>
    <scope>NUCLEOTIDE SEQUENCE [LARGE SCALE GENOMIC DNA]</scope>
    <source>
        <strain evidence="2">JCM 18204</strain>
    </source>
</reference>
<evidence type="ECO:0000313" key="1">
    <source>
        <dbReference type="EMBL" id="GAA4802589.1"/>
    </source>
</evidence>
<gene>
    <name evidence="1" type="ORF">GCM10023307_31650</name>
</gene>
<keyword evidence="2" id="KW-1185">Reference proteome</keyword>
<comment type="caution">
    <text evidence="1">The sequence shown here is derived from an EMBL/GenBank/DDBJ whole genome shotgun (WGS) entry which is preliminary data.</text>
</comment>
<name>A0ABP9C3Z2_9GAMM</name>
<evidence type="ECO:0000313" key="2">
    <source>
        <dbReference type="Proteomes" id="UP001499959"/>
    </source>
</evidence>
<protein>
    <submittedName>
        <fullName evidence="1">Uncharacterized protein</fullName>
    </submittedName>
</protein>
<accession>A0ABP9C3Z2</accession>
<organism evidence="1 2">
    <name type="scientific">Lysobacter hankyongensis</name>
    <dbReference type="NCBI Taxonomy" id="1176535"/>
    <lineage>
        <taxon>Bacteria</taxon>
        <taxon>Pseudomonadati</taxon>
        <taxon>Pseudomonadota</taxon>
        <taxon>Gammaproteobacteria</taxon>
        <taxon>Lysobacterales</taxon>
        <taxon>Lysobacteraceae</taxon>
        <taxon>Lysobacter</taxon>
    </lineage>
</organism>
<proteinExistence type="predicted"/>